<gene>
    <name evidence="1" type="ORF">LC586_02310</name>
</gene>
<keyword evidence="2" id="KW-1185">Reference proteome</keyword>
<dbReference type="Gene3D" id="3.40.50.10140">
    <property type="entry name" value="Toll/interleukin-1 receptor homology (TIR) domain"/>
    <property type="match status" value="1"/>
</dbReference>
<reference evidence="1 2" key="1">
    <citation type="journal article" date="2021" name="Microorganisms">
        <title>Genome Evolution of Filamentous Cyanobacterium Nostoc Species: From Facultative Symbiosis to Free Living.</title>
        <authorList>
            <person name="Huo D."/>
            <person name="Li H."/>
            <person name="Cai F."/>
            <person name="Guo X."/>
            <person name="Qiao Z."/>
            <person name="Wang W."/>
            <person name="Yu G."/>
            <person name="Li R."/>
        </authorList>
    </citation>
    <scope>NUCLEOTIDE SEQUENCE [LARGE SCALE GENOMIC DNA]</scope>
    <source>
        <strain evidence="1 2">CHAB 5714</strain>
    </source>
</reference>
<evidence type="ECO:0000313" key="1">
    <source>
        <dbReference type="EMBL" id="MCC5598104.1"/>
    </source>
</evidence>
<protein>
    <submittedName>
        <fullName evidence="1">Toll/interleukin-1 receptor domain-containing protein</fullName>
    </submittedName>
</protein>
<name>A0ABS8I1M4_9NOSO</name>
<organism evidence="1 2">
    <name type="scientific">Nostoc favosum CHAB5714</name>
    <dbReference type="NCBI Taxonomy" id="2780399"/>
    <lineage>
        <taxon>Bacteria</taxon>
        <taxon>Bacillati</taxon>
        <taxon>Cyanobacteriota</taxon>
        <taxon>Cyanophyceae</taxon>
        <taxon>Nostocales</taxon>
        <taxon>Nostocaceae</taxon>
        <taxon>Nostoc</taxon>
        <taxon>Nostoc favosum</taxon>
    </lineage>
</organism>
<dbReference type="Proteomes" id="UP001199525">
    <property type="component" value="Unassembled WGS sequence"/>
</dbReference>
<proteinExistence type="predicted"/>
<dbReference type="InterPro" id="IPR035897">
    <property type="entry name" value="Toll_tir_struct_dom_sf"/>
</dbReference>
<sequence>MASKSVELFISYSHRDEELRQQLDKHLASLKRQKVIEAWHDHKIEAGMEWAKQIDDNLN</sequence>
<dbReference type="RefSeq" id="WP_229482907.1">
    <property type="nucleotide sequence ID" value="NZ_JAIVFQ010000002.1"/>
</dbReference>
<comment type="caution">
    <text evidence="1">The sequence shown here is derived from an EMBL/GenBank/DDBJ whole genome shotgun (WGS) entry which is preliminary data.</text>
</comment>
<accession>A0ABS8I1M4</accession>
<keyword evidence="1" id="KW-0675">Receptor</keyword>
<dbReference type="EMBL" id="JAIVFQ010000002">
    <property type="protein sequence ID" value="MCC5598104.1"/>
    <property type="molecule type" value="Genomic_DNA"/>
</dbReference>
<evidence type="ECO:0000313" key="2">
    <source>
        <dbReference type="Proteomes" id="UP001199525"/>
    </source>
</evidence>
<dbReference type="SUPFAM" id="SSF52200">
    <property type="entry name" value="Toll/Interleukin receptor TIR domain"/>
    <property type="match status" value="1"/>
</dbReference>